<dbReference type="GO" id="GO:0030170">
    <property type="term" value="F:pyridoxal phosphate binding"/>
    <property type="evidence" value="ECO:0007669"/>
    <property type="project" value="InterPro"/>
</dbReference>
<accession>A0A8T8SJT6</accession>
<evidence type="ECO:0000259" key="2">
    <source>
        <dbReference type="PROSITE" id="PS51340"/>
    </source>
</evidence>
<gene>
    <name evidence="3" type="ORF">A4X13_0g7332</name>
</gene>
<feature type="region of interest" description="Disordered" evidence="1">
    <location>
        <begin position="1"/>
        <end position="20"/>
    </location>
</feature>
<evidence type="ECO:0000313" key="4">
    <source>
        <dbReference type="Proteomes" id="UP000077521"/>
    </source>
</evidence>
<feature type="region of interest" description="Disordered" evidence="1">
    <location>
        <begin position="47"/>
        <end position="108"/>
    </location>
</feature>
<evidence type="ECO:0000256" key="1">
    <source>
        <dbReference type="SAM" id="MobiDB-lite"/>
    </source>
</evidence>
<feature type="non-terminal residue" evidence="3">
    <location>
        <position position="1"/>
    </location>
</feature>
<comment type="caution">
    <text evidence="3">The sequence shown here is derived from an EMBL/GenBank/DDBJ whole genome shotgun (WGS) entry which is preliminary data.</text>
</comment>
<organism evidence="3 4">
    <name type="scientific">Tilletia indica</name>
    <dbReference type="NCBI Taxonomy" id="43049"/>
    <lineage>
        <taxon>Eukaryota</taxon>
        <taxon>Fungi</taxon>
        <taxon>Dikarya</taxon>
        <taxon>Basidiomycota</taxon>
        <taxon>Ustilaginomycotina</taxon>
        <taxon>Exobasidiomycetes</taxon>
        <taxon>Tilletiales</taxon>
        <taxon>Tilletiaceae</taxon>
        <taxon>Tilletia</taxon>
    </lineage>
</organism>
<reference evidence="3" key="2">
    <citation type="journal article" date="2019" name="IMA Fungus">
        <title>Genome sequencing and comparison of five Tilletia species to identify candidate genes for the detection of regulated species infecting wheat.</title>
        <authorList>
            <person name="Nguyen H.D.T."/>
            <person name="Sultana T."/>
            <person name="Kesanakurti P."/>
            <person name="Hambleton S."/>
        </authorList>
    </citation>
    <scope>NUCLEOTIDE SEQUENCE</scope>
    <source>
        <strain evidence="3">DAOMC 236416</strain>
    </source>
</reference>
<dbReference type="AlphaFoldDB" id="A0A8T8SJT6"/>
<protein>
    <recommendedName>
        <fullName evidence="2">MOSC domain-containing protein</fullName>
    </recommendedName>
</protein>
<dbReference type="EMBL" id="LWDF02000879">
    <property type="protein sequence ID" value="KAE8241624.1"/>
    <property type="molecule type" value="Genomic_DNA"/>
</dbReference>
<keyword evidence="4" id="KW-1185">Reference proteome</keyword>
<feature type="region of interest" description="Disordered" evidence="1">
    <location>
        <begin position="144"/>
        <end position="183"/>
    </location>
</feature>
<sequence>ISHPIYRPPRSGYDLSSLEGPRGIHFADEYPLLVATTESLHALEDKIAEEIKEQQQPNARKPISGLDPLKWSALTGKGGDNLSNSLANSPSQQDSRRTESKPKVDMLRFRPNIVLRSKHQSKGLDEVSLPPFAEESWETIWFFPSGASEEAGSTDNKCTSELAQQQEPEDEQEHHGKLHLGKI</sequence>
<evidence type="ECO:0000313" key="3">
    <source>
        <dbReference type="EMBL" id="KAE8241624.1"/>
    </source>
</evidence>
<dbReference type="GO" id="GO:0030151">
    <property type="term" value="F:molybdenum ion binding"/>
    <property type="evidence" value="ECO:0007669"/>
    <property type="project" value="InterPro"/>
</dbReference>
<dbReference type="GO" id="GO:0003824">
    <property type="term" value="F:catalytic activity"/>
    <property type="evidence" value="ECO:0007669"/>
    <property type="project" value="InterPro"/>
</dbReference>
<dbReference type="Proteomes" id="UP000077521">
    <property type="component" value="Unassembled WGS sequence"/>
</dbReference>
<reference evidence="3" key="1">
    <citation type="submission" date="2016-04" db="EMBL/GenBank/DDBJ databases">
        <authorList>
            <person name="Nguyen H.D."/>
            <person name="Samba Siva P."/>
            <person name="Cullis J."/>
            <person name="Levesque C.A."/>
            <person name="Hambleton S."/>
        </authorList>
    </citation>
    <scope>NUCLEOTIDE SEQUENCE</scope>
    <source>
        <strain evidence="3">DAOMC 236416</strain>
    </source>
</reference>
<feature type="domain" description="MOSC" evidence="2">
    <location>
        <begin position="3"/>
        <end position="183"/>
    </location>
</feature>
<feature type="compositionally biased region" description="Polar residues" evidence="1">
    <location>
        <begin position="151"/>
        <end position="163"/>
    </location>
</feature>
<dbReference type="InterPro" id="IPR005302">
    <property type="entry name" value="MoCF_Sase_C"/>
</dbReference>
<feature type="compositionally biased region" description="Basic and acidic residues" evidence="1">
    <location>
        <begin position="94"/>
        <end position="108"/>
    </location>
</feature>
<name>A0A8T8SJT6_9BASI</name>
<dbReference type="PROSITE" id="PS51340">
    <property type="entry name" value="MOSC"/>
    <property type="match status" value="1"/>
</dbReference>
<proteinExistence type="predicted"/>
<feature type="compositionally biased region" description="Polar residues" evidence="1">
    <location>
        <begin position="81"/>
        <end position="93"/>
    </location>
</feature>